<gene>
    <name evidence="2" type="ORF">JKIAZH3_G9784</name>
</gene>
<feature type="compositionally biased region" description="Low complexity" evidence="1">
    <location>
        <begin position="235"/>
        <end position="246"/>
    </location>
</feature>
<dbReference type="EMBL" id="CAJHJG010004247">
    <property type="protein sequence ID" value="CAD6939643.1"/>
    <property type="molecule type" value="Genomic_DNA"/>
</dbReference>
<keyword evidence="3" id="KW-1185">Reference proteome</keyword>
<dbReference type="Proteomes" id="UP000836402">
    <property type="component" value="Unassembled WGS sequence"/>
</dbReference>
<protein>
    <submittedName>
        <fullName evidence="2">Uncharacterized protein</fullName>
    </submittedName>
</protein>
<feature type="compositionally biased region" description="Low complexity" evidence="1">
    <location>
        <begin position="212"/>
        <end position="225"/>
    </location>
</feature>
<feature type="compositionally biased region" description="Basic and acidic residues" evidence="1">
    <location>
        <begin position="269"/>
        <end position="278"/>
    </location>
</feature>
<name>A0ABN7J2F6_9BASI</name>
<feature type="region of interest" description="Disordered" evidence="1">
    <location>
        <begin position="50"/>
        <end position="121"/>
    </location>
</feature>
<feature type="compositionally biased region" description="Polar residues" evidence="1">
    <location>
        <begin position="255"/>
        <end position="264"/>
    </location>
</feature>
<organism evidence="2 3">
    <name type="scientific">Tilletia caries</name>
    <name type="common">wheat bunt fungus</name>
    <dbReference type="NCBI Taxonomy" id="13290"/>
    <lineage>
        <taxon>Eukaryota</taxon>
        <taxon>Fungi</taxon>
        <taxon>Dikarya</taxon>
        <taxon>Basidiomycota</taxon>
        <taxon>Ustilaginomycotina</taxon>
        <taxon>Exobasidiomycetes</taxon>
        <taxon>Tilletiales</taxon>
        <taxon>Tilletiaceae</taxon>
        <taxon>Tilletia</taxon>
    </lineage>
</organism>
<feature type="region of interest" description="Disordered" evidence="1">
    <location>
        <begin position="197"/>
        <end position="278"/>
    </location>
</feature>
<feature type="region of interest" description="Disordered" evidence="1">
    <location>
        <begin position="1"/>
        <end position="29"/>
    </location>
</feature>
<evidence type="ECO:0000256" key="1">
    <source>
        <dbReference type="SAM" id="MobiDB-lite"/>
    </source>
</evidence>
<proteinExistence type="predicted"/>
<evidence type="ECO:0000313" key="3">
    <source>
        <dbReference type="Proteomes" id="UP000836402"/>
    </source>
</evidence>
<accession>A0ABN7J2F6</accession>
<feature type="compositionally biased region" description="Basic and acidic residues" evidence="1">
    <location>
        <begin position="155"/>
        <end position="167"/>
    </location>
</feature>
<evidence type="ECO:0000313" key="2">
    <source>
        <dbReference type="EMBL" id="CAD6939643.1"/>
    </source>
</evidence>
<reference evidence="2" key="1">
    <citation type="submission" date="2020-10" db="EMBL/GenBank/DDBJ databases">
        <authorList>
            <person name="Sedaghatjoo S."/>
        </authorList>
    </citation>
    <scope>NUCLEOTIDE SEQUENCE</scope>
    <source>
        <strain evidence="2">AZH3</strain>
    </source>
</reference>
<sequence>MSEQESFTLPAEHLDPGTPQQVFNPDPVTPQRHEILQEIRSVSARLDGFNMRLGDMERSHRLQSQPASPSPSPRPLAPTGTAVHVAAPSGSVLGHQDQDPGLPDSVTVRRGRARPDAAIPPHMTGAAAALASTAVSAPPRLSSILAPEDSPNPLERYKSMTKGEKSNVRRALAGLGLTVPTFMDLFADNGGEDDLASAAVIGNDRAQPADNSSSSNESPLRSSTSTNVPVQPDNSSSSNESPLRSSTAAHVPVQPDTSSSSNESALPATEHHQSPTNQ</sequence>
<comment type="caution">
    <text evidence="2">The sequence shown here is derived from an EMBL/GenBank/DDBJ whole genome shotgun (WGS) entry which is preliminary data.</text>
</comment>
<feature type="region of interest" description="Disordered" evidence="1">
    <location>
        <begin position="142"/>
        <end position="167"/>
    </location>
</feature>